<dbReference type="PROSITE" id="PS50016">
    <property type="entry name" value="ZF_PHD_2"/>
    <property type="match status" value="1"/>
</dbReference>
<evidence type="ECO:0000256" key="7">
    <source>
        <dbReference type="PROSITE-ProRule" id="PRU00146"/>
    </source>
</evidence>
<feature type="compositionally biased region" description="Basic residues" evidence="8">
    <location>
        <begin position="570"/>
        <end position="591"/>
    </location>
</feature>
<feature type="compositionally biased region" description="Acidic residues" evidence="8">
    <location>
        <begin position="16"/>
        <end position="26"/>
    </location>
</feature>
<dbReference type="CDD" id="cd15578">
    <property type="entry name" value="PHD1_MTF2"/>
    <property type="match status" value="1"/>
</dbReference>
<dbReference type="InterPro" id="IPR001965">
    <property type="entry name" value="Znf_PHD"/>
</dbReference>
<dbReference type="GO" id="GO:0003677">
    <property type="term" value="F:DNA binding"/>
    <property type="evidence" value="ECO:0007669"/>
    <property type="project" value="TreeGrafter"/>
</dbReference>
<dbReference type="OMA" id="EYLLEWE"/>
<evidence type="ECO:0000256" key="2">
    <source>
        <dbReference type="ARBA" id="ARBA00022723"/>
    </source>
</evidence>
<feature type="region of interest" description="Disordered" evidence="8">
    <location>
        <begin position="522"/>
        <end position="543"/>
    </location>
</feature>
<dbReference type="Pfam" id="PF18104">
    <property type="entry name" value="Tudor_2"/>
    <property type="match status" value="1"/>
</dbReference>
<feature type="compositionally biased region" description="Polar residues" evidence="8">
    <location>
        <begin position="1"/>
        <end position="15"/>
    </location>
</feature>
<dbReference type="Gene3D" id="3.30.40.10">
    <property type="entry name" value="Zinc/RING finger domain, C3HC4 (zinc finger)"/>
    <property type="match status" value="1"/>
</dbReference>
<feature type="compositionally biased region" description="Polar residues" evidence="8">
    <location>
        <begin position="525"/>
        <end position="542"/>
    </location>
</feature>
<keyword evidence="4 7" id="KW-0863">Zinc-finger</keyword>
<dbReference type="KEGG" id="tut:107360765"/>
<dbReference type="STRING" id="32264.T1K5R2"/>
<evidence type="ECO:0000256" key="1">
    <source>
        <dbReference type="ARBA" id="ARBA00004123"/>
    </source>
</evidence>
<evidence type="ECO:0000259" key="9">
    <source>
        <dbReference type="PROSITE" id="PS50016"/>
    </source>
</evidence>
<dbReference type="InterPro" id="IPR013083">
    <property type="entry name" value="Znf_RING/FYVE/PHD"/>
</dbReference>
<proteinExistence type="predicted"/>
<dbReference type="Pfam" id="PF00628">
    <property type="entry name" value="PHD"/>
    <property type="match status" value="1"/>
</dbReference>
<keyword evidence="6" id="KW-0539">Nucleus</keyword>
<feature type="compositionally biased region" description="Acidic residues" evidence="8">
    <location>
        <begin position="79"/>
        <end position="111"/>
    </location>
</feature>
<evidence type="ECO:0000313" key="11">
    <source>
        <dbReference type="Proteomes" id="UP000015104"/>
    </source>
</evidence>
<organism evidence="10 11">
    <name type="scientific">Tetranychus urticae</name>
    <name type="common">Two-spotted spider mite</name>
    <dbReference type="NCBI Taxonomy" id="32264"/>
    <lineage>
        <taxon>Eukaryota</taxon>
        <taxon>Metazoa</taxon>
        <taxon>Ecdysozoa</taxon>
        <taxon>Arthropoda</taxon>
        <taxon>Chelicerata</taxon>
        <taxon>Arachnida</taxon>
        <taxon>Acari</taxon>
        <taxon>Acariformes</taxon>
        <taxon>Trombidiformes</taxon>
        <taxon>Prostigmata</taxon>
        <taxon>Eleutherengona</taxon>
        <taxon>Raphignathae</taxon>
        <taxon>Tetranychoidea</taxon>
        <taxon>Tetranychidae</taxon>
        <taxon>Tetranychus</taxon>
    </lineage>
</organism>
<dbReference type="eggNOG" id="KOG4323">
    <property type="taxonomic scope" value="Eukaryota"/>
</dbReference>
<evidence type="ECO:0000256" key="8">
    <source>
        <dbReference type="SAM" id="MobiDB-lite"/>
    </source>
</evidence>
<protein>
    <recommendedName>
        <fullName evidence="9">PHD-type domain-containing protein</fullName>
    </recommendedName>
</protein>
<feature type="region of interest" description="Disordered" evidence="8">
    <location>
        <begin position="791"/>
        <end position="820"/>
    </location>
</feature>
<feature type="compositionally biased region" description="Basic and acidic residues" evidence="8">
    <location>
        <begin position="661"/>
        <end position="671"/>
    </location>
</feature>
<dbReference type="EnsemblMetazoa" id="tetur05g07200.1">
    <property type="protein sequence ID" value="tetur05g07200.1"/>
    <property type="gene ID" value="tetur05g07200"/>
</dbReference>
<feature type="domain" description="PHD-type" evidence="9">
    <location>
        <begin position="254"/>
        <end position="309"/>
    </location>
</feature>
<keyword evidence="2" id="KW-0479">Metal-binding</keyword>
<feature type="region of interest" description="Disordered" evidence="8">
    <location>
        <begin position="621"/>
        <end position="640"/>
    </location>
</feature>
<evidence type="ECO:0000313" key="10">
    <source>
        <dbReference type="EnsemblMetazoa" id="tetur05g07200.1"/>
    </source>
</evidence>
<evidence type="ECO:0000256" key="5">
    <source>
        <dbReference type="ARBA" id="ARBA00022833"/>
    </source>
</evidence>
<dbReference type="GO" id="GO:0003682">
    <property type="term" value="F:chromatin binding"/>
    <property type="evidence" value="ECO:0007669"/>
    <property type="project" value="TreeGrafter"/>
</dbReference>
<feature type="compositionally biased region" description="Low complexity" evidence="8">
    <location>
        <begin position="66"/>
        <end position="78"/>
    </location>
</feature>
<keyword evidence="5" id="KW-0862">Zinc</keyword>
<name>T1K5R2_TETUR</name>
<comment type="subcellular location">
    <subcellularLocation>
        <location evidence="1">Nucleus</location>
    </subcellularLocation>
</comment>
<dbReference type="GO" id="GO:0045814">
    <property type="term" value="P:negative regulation of gene expression, epigenetic"/>
    <property type="evidence" value="ECO:0007669"/>
    <property type="project" value="TreeGrafter"/>
</dbReference>
<dbReference type="AlphaFoldDB" id="T1K5R2"/>
<dbReference type="Gene3D" id="2.30.30.140">
    <property type="match status" value="1"/>
</dbReference>
<dbReference type="PROSITE" id="PS01359">
    <property type="entry name" value="ZF_PHD_1"/>
    <property type="match status" value="2"/>
</dbReference>
<dbReference type="Gene3D" id="3.90.980.20">
    <property type="match status" value="1"/>
</dbReference>
<dbReference type="SUPFAM" id="SSF63748">
    <property type="entry name" value="Tudor/PWWP/MBT"/>
    <property type="match status" value="1"/>
</dbReference>
<keyword evidence="11" id="KW-1185">Reference proteome</keyword>
<dbReference type="HOGENOM" id="CLU_337188_0_0_1"/>
<dbReference type="PANTHER" id="PTHR12628">
    <property type="entry name" value="POLYCOMB-LIKE TRANSCRIPTION FACTOR"/>
    <property type="match status" value="1"/>
</dbReference>
<accession>T1K5R2</accession>
<feature type="compositionally biased region" description="Low complexity" evidence="8">
    <location>
        <begin position="726"/>
        <end position="737"/>
    </location>
</feature>
<dbReference type="GO" id="GO:0008270">
    <property type="term" value="F:zinc ion binding"/>
    <property type="evidence" value="ECO:0007669"/>
    <property type="project" value="UniProtKB-KW"/>
</dbReference>
<feature type="compositionally biased region" description="Low complexity" evidence="8">
    <location>
        <begin position="139"/>
        <end position="149"/>
    </location>
</feature>
<evidence type="ECO:0000256" key="3">
    <source>
        <dbReference type="ARBA" id="ARBA00022737"/>
    </source>
</evidence>
<dbReference type="InterPro" id="IPR042014">
    <property type="entry name" value="MTF2_PHD1"/>
</dbReference>
<sequence>MSHSRNSNSVQSQTELTDEDSDDDGEQTYPRGRIGAAPNYKYGQGKVNNNKNCGDDNDDSDHDGQTDSSSDAEVSSIDSELDSFDSEDIDLDEDNNAEDDGTNDECQSDDESNCELCSQAKAKRNNSNVDQTEYASNGSASSTSTKASKLNTREITKVNTKSFGMKNVRSNQVQSYIRDSTNNVNLYPVKHWMVINKTVFVRWTNGLYYLGVIEKIEDDRGLCLIRYEDDSRYWTHFKDIHTQLSANTILSDSDIICSECRDGSSKSPNEIVICDVCNQGYHQLCHKPQIPDSVLEPDAPWTCRTCLYALGAREGGAERDTAVGEAMKLTKTVFHYDLSSLTWNDAHQSNRENIYCYCGGPGRYHSRMLQCHKCLQWFHEACIQVIDSPFLYGDHFYQFTCGVCNKGEEIVERLSMRWSDLVAIVLNNLTLRHRKRFFDLSSEIVPFVIQNNSKFKTKGYNLVKMSEDDLSQKILSVLIKYKKKFICDRDREKLTHWALRAPWPFPKPLFFAPKSYWSNCDKLKNQTNNNNHPQSISNSARSRSPPAFPLIYGACRKGAAIYPKPASMRHLVRHKERKRSRRKSQEKRKSKCLPGTSNSSNDSNDKISSHNFSIDSTKEIIGSSSSSLPDKEINVDSDKNKEHLRTKIKITTNHHRRIKIPRSELRGHLSSDVDFMNDGSSHQNVDTDNDGDDGNRDTGTDDACLEEVIPLPENFEGQNNPFFDISEQSESSTSSTSIVNSADKRAVSHSSSSRISNNNETCNFNNQHESGYQIIRSGTCSKLTLKRITGNALDKESPNKQLAKSPETETPVRVDTANESSPRKCIIKAQRLTADGKLEYLLEWE</sequence>
<feature type="region of interest" description="Disordered" evidence="8">
    <location>
        <begin position="648"/>
        <end position="756"/>
    </location>
</feature>
<dbReference type="InterPro" id="IPR019787">
    <property type="entry name" value="Znf_PHD-finger"/>
</dbReference>
<evidence type="ECO:0000256" key="6">
    <source>
        <dbReference type="ARBA" id="ARBA00023242"/>
    </source>
</evidence>
<feature type="compositionally biased region" description="Basic residues" evidence="8">
    <location>
        <begin position="648"/>
        <end position="660"/>
    </location>
</feature>
<reference evidence="11" key="1">
    <citation type="submission" date="2011-08" db="EMBL/GenBank/DDBJ databases">
        <authorList>
            <person name="Rombauts S."/>
        </authorList>
    </citation>
    <scope>NUCLEOTIDE SEQUENCE</scope>
    <source>
        <strain evidence="11">London</strain>
    </source>
</reference>
<gene>
    <name evidence="10" type="primary">107360765</name>
</gene>
<dbReference type="SMART" id="SM00333">
    <property type="entry name" value="TUDOR"/>
    <property type="match status" value="1"/>
</dbReference>
<feature type="region of interest" description="Disordered" evidence="8">
    <location>
        <begin position="1"/>
        <end position="111"/>
    </location>
</feature>
<dbReference type="InterPro" id="IPR019786">
    <property type="entry name" value="Zinc_finger_PHD-type_CS"/>
</dbReference>
<dbReference type="SMART" id="SM00249">
    <property type="entry name" value="PHD"/>
    <property type="match status" value="2"/>
</dbReference>
<feature type="compositionally biased region" description="Polar residues" evidence="8">
    <location>
        <begin position="125"/>
        <end position="138"/>
    </location>
</feature>
<dbReference type="InterPro" id="IPR002999">
    <property type="entry name" value="Tudor"/>
</dbReference>
<reference evidence="10" key="2">
    <citation type="submission" date="2015-06" db="UniProtKB">
        <authorList>
            <consortium name="EnsemblMetazoa"/>
        </authorList>
    </citation>
    <scope>IDENTIFICATION</scope>
</reference>
<keyword evidence="3" id="KW-0677">Repeat</keyword>
<dbReference type="SUPFAM" id="SSF57903">
    <property type="entry name" value="FYVE/PHD zinc finger"/>
    <property type="match status" value="2"/>
</dbReference>
<dbReference type="OrthoDB" id="6510181at2759"/>
<dbReference type="EMBL" id="CAEY01001590">
    <property type="status" value="NOT_ANNOTATED_CDS"/>
    <property type="molecule type" value="Genomic_DNA"/>
</dbReference>
<feature type="region of interest" description="Disordered" evidence="8">
    <location>
        <begin position="123"/>
        <end position="151"/>
    </location>
</feature>
<dbReference type="InterPro" id="IPR040477">
    <property type="entry name" value="KDM4-like_Tudor"/>
</dbReference>
<dbReference type="PANTHER" id="PTHR12628:SF21">
    <property type="entry name" value="PHD-TYPE DOMAIN-CONTAINING PROTEIN"/>
    <property type="match status" value="1"/>
</dbReference>
<evidence type="ECO:0000256" key="4">
    <source>
        <dbReference type="ARBA" id="ARBA00022771"/>
    </source>
</evidence>
<feature type="compositionally biased region" description="Basic and acidic residues" evidence="8">
    <location>
        <begin position="629"/>
        <end position="640"/>
    </location>
</feature>
<feature type="region of interest" description="Disordered" evidence="8">
    <location>
        <begin position="565"/>
        <end position="611"/>
    </location>
</feature>
<dbReference type="GO" id="GO:0005634">
    <property type="term" value="C:nucleus"/>
    <property type="evidence" value="ECO:0007669"/>
    <property type="project" value="UniProtKB-SubCell"/>
</dbReference>
<dbReference type="InterPro" id="IPR011011">
    <property type="entry name" value="Znf_FYVE_PHD"/>
</dbReference>
<dbReference type="Proteomes" id="UP000015104">
    <property type="component" value="Unassembled WGS sequence"/>
</dbReference>